<dbReference type="OrthoDB" id="2730545at2759"/>
<accession>A0A371DAB7</accession>
<evidence type="ECO:0000313" key="2">
    <source>
        <dbReference type="Proteomes" id="UP000256964"/>
    </source>
</evidence>
<dbReference type="EMBL" id="KZ857405">
    <property type="protein sequence ID" value="RDX49479.1"/>
    <property type="molecule type" value="Genomic_DNA"/>
</dbReference>
<gene>
    <name evidence="1" type="ORF">OH76DRAFT_1483138</name>
</gene>
<organism evidence="1 2">
    <name type="scientific">Lentinus brumalis</name>
    <dbReference type="NCBI Taxonomy" id="2498619"/>
    <lineage>
        <taxon>Eukaryota</taxon>
        <taxon>Fungi</taxon>
        <taxon>Dikarya</taxon>
        <taxon>Basidiomycota</taxon>
        <taxon>Agaricomycotina</taxon>
        <taxon>Agaricomycetes</taxon>
        <taxon>Polyporales</taxon>
        <taxon>Polyporaceae</taxon>
        <taxon>Lentinus</taxon>
    </lineage>
</organism>
<sequence length="193" mass="21495">MAASSAKSERHERGRLPVVRVILVQDDCVDLAAAVLQEDAYIPADAPAGSNFLQAHGPLEGTSPWPRAIRIRHRDIPADDIFKLEPVPAFIILIPQSYYGLDVRAKEQFQSLVPPLDASNAGILVPKYHTFLEGLVHYGLHPPFGLDVPHNQGLMWNDVYVSYLVQQKVQYDTDSDDVLPRKALLPNEQAVLR</sequence>
<evidence type="ECO:0000313" key="1">
    <source>
        <dbReference type="EMBL" id="RDX49479.1"/>
    </source>
</evidence>
<keyword evidence="2" id="KW-1185">Reference proteome</keyword>
<proteinExistence type="predicted"/>
<protein>
    <submittedName>
        <fullName evidence="1">Uncharacterized protein</fullName>
    </submittedName>
</protein>
<reference evidence="1 2" key="1">
    <citation type="journal article" date="2018" name="Biotechnol. Biofuels">
        <title>Integrative visual omics of the white-rot fungus Polyporus brumalis exposes the biotechnological potential of its oxidative enzymes for delignifying raw plant biomass.</title>
        <authorList>
            <person name="Miyauchi S."/>
            <person name="Rancon A."/>
            <person name="Drula E."/>
            <person name="Hage H."/>
            <person name="Chaduli D."/>
            <person name="Favel A."/>
            <person name="Grisel S."/>
            <person name="Henrissat B."/>
            <person name="Herpoel-Gimbert I."/>
            <person name="Ruiz-Duenas F.J."/>
            <person name="Chevret D."/>
            <person name="Hainaut M."/>
            <person name="Lin J."/>
            <person name="Wang M."/>
            <person name="Pangilinan J."/>
            <person name="Lipzen A."/>
            <person name="Lesage-Meessen L."/>
            <person name="Navarro D."/>
            <person name="Riley R."/>
            <person name="Grigoriev I.V."/>
            <person name="Zhou S."/>
            <person name="Raouche S."/>
            <person name="Rosso M.N."/>
        </authorList>
    </citation>
    <scope>NUCLEOTIDE SEQUENCE [LARGE SCALE GENOMIC DNA]</scope>
    <source>
        <strain evidence="1 2">BRFM 1820</strain>
    </source>
</reference>
<dbReference type="Proteomes" id="UP000256964">
    <property type="component" value="Unassembled WGS sequence"/>
</dbReference>
<dbReference type="AlphaFoldDB" id="A0A371DAB7"/>
<name>A0A371DAB7_9APHY</name>